<evidence type="ECO:0000313" key="1">
    <source>
        <dbReference type="EMBL" id="MFK2899638.1"/>
    </source>
</evidence>
<organism evidence="1 2">
    <name type="scientific">Dyella jejuensis</name>
    <dbReference type="NCBI Taxonomy" id="1432009"/>
    <lineage>
        <taxon>Bacteria</taxon>
        <taxon>Pseudomonadati</taxon>
        <taxon>Pseudomonadota</taxon>
        <taxon>Gammaproteobacteria</taxon>
        <taxon>Lysobacterales</taxon>
        <taxon>Rhodanobacteraceae</taxon>
        <taxon>Dyella</taxon>
    </lineage>
</organism>
<keyword evidence="2" id="KW-1185">Reference proteome</keyword>
<sequence>MNISNISSTQSQPVSGLVAAEHARHKKALDGSTSTALMASTDSSATTVNPLASAVAAALSQLGLTFSPHKAGSDNAATPLARLPRQLKASQQVQQYRNIAATFSNLAQALNANSSSAVPTSSGATGLTSVFQDLWASLGSSSGSGTPTDSSNSTIPSLQSFLQTLAHNFSESGISDLRGVFVDTIV</sequence>
<dbReference type="Proteomes" id="UP001620461">
    <property type="component" value="Unassembled WGS sequence"/>
</dbReference>
<reference evidence="1 2" key="1">
    <citation type="submission" date="2020-10" db="EMBL/GenBank/DDBJ databases">
        <title>Phylogeny of dyella-like bacteria.</title>
        <authorList>
            <person name="Fu J."/>
        </authorList>
    </citation>
    <scope>NUCLEOTIDE SEQUENCE [LARGE SCALE GENOMIC DNA]</scope>
    <source>
        <strain evidence="1 2">JP1</strain>
    </source>
</reference>
<comment type="caution">
    <text evidence="1">The sequence shown here is derived from an EMBL/GenBank/DDBJ whole genome shotgun (WGS) entry which is preliminary data.</text>
</comment>
<proteinExistence type="predicted"/>
<accession>A0ABW8JEZ4</accession>
<gene>
    <name evidence="1" type="ORF">ISP15_04755</name>
</gene>
<evidence type="ECO:0000313" key="2">
    <source>
        <dbReference type="Proteomes" id="UP001620461"/>
    </source>
</evidence>
<protein>
    <submittedName>
        <fullName evidence="1">Uncharacterized protein</fullName>
    </submittedName>
</protein>
<dbReference type="RefSeq" id="WP_404545643.1">
    <property type="nucleotide sequence ID" value="NZ_JADIKJ010000003.1"/>
</dbReference>
<dbReference type="EMBL" id="JADIKJ010000003">
    <property type="protein sequence ID" value="MFK2899638.1"/>
    <property type="molecule type" value="Genomic_DNA"/>
</dbReference>
<name>A0ABW8JEZ4_9GAMM</name>